<feature type="signal peptide" evidence="2">
    <location>
        <begin position="1"/>
        <end position="21"/>
    </location>
</feature>
<evidence type="ECO:0000313" key="4">
    <source>
        <dbReference type="RefSeq" id="XP_017785077.1"/>
    </source>
</evidence>
<reference evidence="4" key="1">
    <citation type="submission" date="2025-08" db="UniProtKB">
        <authorList>
            <consortium name="RefSeq"/>
        </authorList>
    </citation>
    <scope>IDENTIFICATION</scope>
    <source>
        <tissue evidence="4">Whole Larva</tissue>
    </source>
</reference>
<organism evidence="3 4">
    <name type="scientific">Nicrophorus vespilloides</name>
    <name type="common">Boreal carrion beetle</name>
    <dbReference type="NCBI Taxonomy" id="110193"/>
    <lineage>
        <taxon>Eukaryota</taxon>
        <taxon>Metazoa</taxon>
        <taxon>Ecdysozoa</taxon>
        <taxon>Arthropoda</taxon>
        <taxon>Hexapoda</taxon>
        <taxon>Insecta</taxon>
        <taxon>Pterygota</taxon>
        <taxon>Neoptera</taxon>
        <taxon>Endopterygota</taxon>
        <taxon>Coleoptera</taxon>
        <taxon>Polyphaga</taxon>
        <taxon>Staphyliniformia</taxon>
        <taxon>Silphidae</taxon>
        <taxon>Nicrophorinae</taxon>
        <taxon>Nicrophorus</taxon>
    </lineage>
</organism>
<keyword evidence="3" id="KW-1185">Reference proteome</keyword>
<evidence type="ECO:0000256" key="1">
    <source>
        <dbReference type="SAM" id="MobiDB-lite"/>
    </source>
</evidence>
<feature type="chain" id="PRO_5045238785" evidence="2">
    <location>
        <begin position="22"/>
        <end position="811"/>
    </location>
</feature>
<feature type="region of interest" description="Disordered" evidence="1">
    <location>
        <begin position="677"/>
        <end position="700"/>
    </location>
</feature>
<dbReference type="PANTHER" id="PTHR45691:SF6">
    <property type="entry name" value="PROTEIN DIAPHANOUS"/>
    <property type="match status" value="1"/>
</dbReference>
<accession>A0ABM1NE27</accession>
<evidence type="ECO:0000256" key="2">
    <source>
        <dbReference type="SAM" id="SignalP"/>
    </source>
</evidence>
<dbReference type="PANTHER" id="PTHR45691">
    <property type="entry name" value="PROTEIN DIAPHANOUS"/>
    <property type="match status" value="1"/>
</dbReference>
<feature type="region of interest" description="Disordered" evidence="1">
    <location>
        <begin position="376"/>
        <end position="401"/>
    </location>
</feature>
<dbReference type="InterPro" id="IPR051412">
    <property type="entry name" value="Formin_Homology_Diaphanous_sf"/>
</dbReference>
<keyword evidence="2" id="KW-0732">Signal</keyword>
<evidence type="ECO:0000313" key="3">
    <source>
        <dbReference type="Proteomes" id="UP000695000"/>
    </source>
</evidence>
<protein>
    <submittedName>
        <fullName evidence="4">Eukaryotic translation initiation factor 4 gamma-like</fullName>
    </submittedName>
</protein>
<dbReference type="GeneID" id="108568472"/>
<dbReference type="RefSeq" id="XP_017785077.1">
    <property type="nucleotide sequence ID" value="XM_017929588.1"/>
</dbReference>
<name>A0ABM1NE27_NICVS</name>
<proteinExistence type="predicted"/>
<dbReference type="Proteomes" id="UP000695000">
    <property type="component" value="Unplaced"/>
</dbReference>
<sequence length="811" mass="90759">MLWASSVILLTLLSVIQNSQQKSAIYDFKTIFHTPDTRYDDHEILERANFGTEEEVTDAKSDGTKAVANAQVLLHFNEKPVAHSCSNGYQIYYDPRTHYMMMPPPPHPPMLPPPPHQPPQPPIQPQPNVQQTYPYYMRPPSYGHYQAGYHSYLFPYPPYYPHQPPVTPQSTATPSPNPPCISEATVPPTVTQTPVTAAPEPTTMPKIVCPFTKGPIIQQPPNLRASETLITTVNYPSSTTTAISTEITDVPETTDIVSTAMPTTTEFFETDAPTDNPTTRVIEIKTTEIVTETTNIPTTESGVEDEPTTTEIGTQPQRLKQLNLNLFLRNKSTTTFHRRLLQRLTTEIETTESEFVSTEISTTPDDILIATEEPTTTETSITTETVTTPETTTTAETTSTTTELPIATTELLPSDPFDTTTTTAKTETSTEAVINSFQECTIITDLANAPVNMTKFIGKTGVFLDKNWKCYIYKPCEMQAKNETETTTITTVTTVEPTTKDPNYSIEVYNCPHENPDDKDALNVYITSNKGEDVISTDLIDKLTEFFQEEVNGSNFNLFVSEDFLNLNNTEKPRAIIDENVSAPNIYFYKGDEKKTLEELEQEGVQEISDADIEKITELVENLEPKKKSCKDIVVHKISRRSGPCEICEELKRKGKSDEEIFRAILEACKSKIVASAPSKPETTKKATQQPEITPKPKPKPFPTYGGCLTCNGNPDGFTADVDDLNVYKSPAPRYYEMLMPPPQQTPIEYYYQPQPQQPNIYDMLSPSNGYYFAPSPRKQLNYPQFSQLSGNYPNGRACPNCAPYRGELNF</sequence>
<gene>
    <name evidence="4" type="primary">LOC108568472</name>
</gene>